<dbReference type="InterPro" id="IPR011893">
    <property type="entry name" value="Selenoprotein_Rdx-typ"/>
</dbReference>
<feature type="non-terminal residue" evidence="4">
    <location>
        <position position="1"/>
    </location>
</feature>
<proteinExistence type="predicted"/>
<feature type="transmembrane region" description="Helical" evidence="3">
    <location>
        <begin position="6"/>
        <end position="24"/>
    </location>
</feature>
<sequence length="236" mass="26690">MIETNTFLIVFGIFCLLTWRDLFYPATPATGTVKQNSHHKYESSVLDTVEGQAKTVYEPTDLNGTPNLDDLSGAPTVKILFCSSCGYKHAFDEMSRLLQEKYPHLRIIGATHHPGWLRNQLSNLISASKMIIMGLILFNIDPFQYMRMPTPSIWTYMQQHKLYCSMLVFFLTNTIGAQLMSTGAFEIYYNDMPIWSKLETGRMPAPVELIQMIDSHLSLAAGPRGKFAATDFITDS</sequence>
<dbReference type="EMBL" id="JAIFTH010000025">
    <property type="protein sequence ID" value="KAG9511155.1"/>
    <property type="molecule type" value="Genomic_DNA"/>
</dbReference>
<dbReference type="InterPro" id="IPR036249">
    <property type="entry name" value="Thioredoxin-like_sf"/>
</dbReference>
<keyword evidence="3" id="KW-0472">Membrane</keyword>
<name>A0ABQ7SD25_9ACAR</name>
<protein>
    <submittedName>
        <fullName evidence="4">Thioredoxin reductase-like selenoprotein T-like</fullName>
    </submittedName>
</protein>
<dbReference type="Gene3D" id="3.40.30.10">
    <property type="entry name" value="Glutaredoxin"/>
    <property type="match status" value="1"/>
</dbReference>
<dbReference type="Pfam" id="PF10262">
    <property type="entry name" value="Rdx"/>
    <property type="match status" value="1"/>
</dbReference>
<comment type="caution">
    <text evidence="4">The sequence shown here is derived from an EMBL/GenBank/DDBJ whole genome shotgun (WGS) entry which is preliminary data.</text>
</comment>
<dbReference type="Proteomes" id="UP000825002">
    <property type="component" value="Unassembled WGS sequence"/>
</dbReference>
<keyword evidence="3" id="KW-0812">Transmembrane</keyword>
<accession>A0ABQ7SD25</accession>
<evidence type="ECO:0000256" key="2">
    <source>
        <dbReference type="ARBA" id="ARBA00023284"/>
    </source>
</evidence>
<keyword evidence="3" id="KW-1133">Transmembrane helix</keyword>
<dbReference type="NCBIfam" id="TIGR02174">
    <property type="entry name" value="CXXU_selWTH"/>
    <property type="match status" value="1"/>
</dbReference>
<evidence type="ECO:0000256" key="1">
    <source>
        <dbReference type="ARBA" id="ARBA00022729"/>
    </source>
</evidence>
<evidence type="ECO:0000313" key="4">
    <source>
        <dbReference type="EMBL" id="KAG9511155.1"/>
    </source>
</evidence>
<gene>
    <name evidence="4" type="primary">SelT</name>
    <name evidence="4" type="ORF">GZH46_00279</name>
</gene>
<keyword evidence="5" id="KW-1185">Reference proteome</keyword>
<evidence type="ECO:0000313" key="5">
    <source>
        <dbReference type="Proteomes" id="UP000825002"/>
    </source>
</evidence>
<dbReference type="PANTHER" id="PTHR13544">
    <property type="entry name" value="SELENOPROTEIN T"/>
    <property type="match status" value="1"/>
</dbReference>
<feature type="transmembrane region" description="Helical" evidence="3">
    <location>
        <begin position="160"/>
        <end position="180"/>
    </location>
</feature>
<keyword evidence="1" id="KW-0732">Signal</keyword>
<reference evidence="4 5" key="1">
    <citation type="submission" date="2020-10" db="EMBL/GenBank/DDBJ databases">
        <authorList>
            <person name="Klimov P.B."/>
            <person name="Dyachkov S.M."/>
            <person name="Chetverikov P.E."/>
        </authorList>
    </citation>
    <scope>NUCLEOTIDE SEQUENCE [LARGE SCALE GENOMIC DNA]</scope>
    <source>
        <strain evidence="4">BMOC 18-1129-001#AD2665</strain>
        <tissue evidence="4">Entire mites</tissue>
    </source>
</reference>
<dbReference type="PANTHER" id="PTHR13544:SF0">
    <property type="entry name" value="THIOREDOXIN REDUCTASE-LIKE SELENOPROTEIN T"/>
    <property type="match status" value="1"/>
</dbReference>
<keyword evidence="2" id="KW-0676">Redox-active center</keyword>
<feature type="transmembrane region" description="Helical" evidence="3">
    <location>
        <begin position="121"/>
        <end position="140"/>
    </location>
</feature>
<dbReference type="InterPro" id="IPR019389">
    <property type="entry name" value="Selenoprotein_T"/>
</dbReference>
<evidence type="ECO:0000256" key="3">
    <source>
        <dbReference type="SAM" id="Phobius"/>
    </source>
</evidence>
<dbReference type="SUPFAM" id="SSF52833">
    <property type="entry name" value="Thioredoxin-like"/>
    <property type="match status" value="1"/>
</dbReference>
<organism evidence="4 5">
    <name type="scientific">Fragariocoptes setiger</name>
    <dbReference type="NCBI Taxonomy" id="1670756"/>
    <lineage>
        <taxon>Eukaryota</taxon>
        <taxon>Metazoa</taxon>
        <taxon>Ecdysozoa</taxon>
        <taxon>Arthropoda</taxon>
        <taxon>Chelicerata</taxon>
        <taxon>Arachnida</taxon>
        <taxon>Acari</taxon>
        <taxon>Acariformes</taxon>
        <taxon>Trombidiformes</taxon>
        <taxon>Prostigmata</taxon>
        <taxon>Eupodina</taxon>
        <taxon>Eriophyoidea</taxon>
        <taxon>Phytoptidae</taxon>
        <taxon>Fragariocoptes</taxon>
    </lineage>
</organism>